<dbReference type="PANTHER" id="PTHR46401:SF2">
    <property type="entry name" value="GLYCOSYLTRANSFERASE WBBK-RELATED"/>
    <property type="match status" value="1"/>
</dbReference>
<reference evidence="5" key="1">
    <citation type="journal article" date="2019" name="Int. J. Syst. Evol. Microbiol.">
        <title>The Global Catalogue of Microorganisms (GCM) 10K type strain sequencing project: providing services to taxonomists for standard genome sequencing and annotation.</title>
        <authorList>
            <consortium name="The Broad Institute Genomics Platform"/>
            <consortium name="The Broad Institute Genome Sequencing Center for Infectious Disease"/>
            <person name="Wu L."/>
            <person name="Ma J."/>
        </authorList>
    </citation>
    <scope>NUCLEOTIDE SEQUENCE [LARGE SCALE GENOMIC DNA]</scope>
    <source>
        <strain evidence="5">KCTC 22209</strain>
    </source>
</reference>
<dbReference type="InterPro" id="IPR001296">
    <property type="entry name" value="Glyco_trans_1"/>
</dbReference>
<protein>
    <submittedName>
        <fullName evidence="4">Glycosyltransferase family 4 protein</fullName>
    </submittedName>
</protein>
<dbReference type="CDD" id="cd03809">
    <property type="entry name" value="GT4_MtfB-like"/>
    <property type="match status" value="1"/>
</dbReference>
<evidence type="ECO:0000259" key="3">
    <source>
        <dbReference type="Pfam" id="PF13439"/>
    </source>
</evidence>
<dbReference type="Pfam" id="PF13439">
    <property type="entry name" value="Glyco_transf_4"/>
    <property type="match status" value="1"/>
</dbReference>
<sequence>MLRIGFDAKRFFNNHTGLGNYSRDLIRILRANNPEIEYLLYTPQTGKSHYNNLVPDRIIKRPSGFINRILPSNWRSNRIVKDLEHDQIDIYHGLSGEIPIGLDKTSIKSVVTIHDLIFIRYPELYKKIDRTLYHKKFKYACEHADQIVAISEQTKLDIIEFFHIPEKRIKVIYQGCHESFKSVKSEEEKQTLIKKLGLPHEFILNVGTIEPRKNVFSIVQAIKDKEIPLVIVGKQTAYSKEIQAFVTQHNMENRIIFLQGLSMHELSILYSIAKIFIYPSIFEGFGIPIIEALYSGTPVITTNSGVFPEAGGPFSLYIDPNNIDQLSMSIDNILNSPEKQEIMRQKGLTYAQQFNDDVVAAQWMNLYKKISK</sequence>
<feature type="domain" description="Glycosyltransferase subfamily 4-like N-terminal" evidence="3">
    <location>
        <begin position="17"/>
        <end position="176"/>
    </location>
</feature>
<comment type="caution">
    <text evidence="4">The sequence shown here is derived from an EMBL/GenBank/DDBJ whole genome shotgun (WGS) entry which is preliminary data.</text>
</comment>
<gene>
    <name evidence="4" type="ORF">ACFS6I_22410</name>
</gene>
<proteinExistence type="predicted"/>
<organism evidence="4 5">
    <name type="scientific">Sphingobacterium anhuiense</name>
    <dbReference type="NCBI Taxonomy" id="493780"/>
    <lineage>
        <taxon>Bacteria</taxon>
        <taxon>Pseudomonadati</taxon>
        <taxon>Bacteroidota</taxon>
        <taxon>Sphingobacteriia</taxon>
        <taxon>Sphingobacteriales</taxon>
        <taxon>Sphingobacteriaceae</taxon>
        <taxon>Sphingobacterium</taxon>
    </lineage>
</organism>
<dbReference type="RefSeq" id="WP_380923915.1">
    <property type="nucleotide sequence ID" value="NZ_JBHUPE010000014.1"/>
</dbReference>
<dbReference type="InterPro" id="IPR028098">
    <property type="entry name" value="Glyco_trans_4-like_N"/>
</dbReference>
<keyword evidence="5" id="KW-1185">Reference proteome</keyword>
<evidence type="ECO:0000259" key="2">
    <source>
        <dbReference type="Pfam" id="PF00534"/>
    </source>
</evidence>
<dbReference type="Pfam" id="PF00534">
    <property type="entry name" value="Glycos_transf_1"/>
    <property type="match status" value="1"/>
</dbReference>
<feature type="domain" description="Glycosyl transferase family 1" evidence="2">
    <location>
        <begin position="194"/>
        <end position="347"/>
    </location>
</feature>
<name>A0ABW5Z2K7_9SPHI</name>
<evidence type="ECO:0000256" key="1">
    <source>
        <dbReference type="ARBA" id="ARBA00022679"/>
    </source>
</evidence>
<keyword evidence="1" id="KW-0808">Transferase</keyword>
<dbReference type="PANTHER" id="PTHR46401">
    <property type="entry name" value="GLYCOSYLTRANSFERASE WBBK-RELATED"/>
    <property type="match status" value="1"/>
</dbReference>
<evidence type="ECO:0000313" key="5">
    <source>
        <dbReference type="Proteomes" id="UP001597509"/>
    </source>
</evidence>
<dbReference type="Gene3D" id="3.40.50.2000">
    <property type="entry name" value="Glycogen Phosphorylase B"/>
    <property type="match status" value="2"/>
</dbReference>
<evidence type="ECO:0000313" key="4">
    <source>
        <dbReference type="EMBL" id="MFD2906698.1"/>
    </source>
</evidence>
<dbReference type="SUPFAM" id="SSF53756">
    <property type="entry name" value="UDP-Glycosyltransferase/glycogen phosphorylase"/>
    <property type="match status" value="1"/>
</dbReference>
<dbReference type="Proteomes" id="UP001597509">
    <property type="component" value="Unassembled WGS sequence"/>
</dbReference>
<dbReference type="EMBL" id="JBHUPE010000014">
    <property type="protein sequence ID" value="MFD2906698.1"/>
    <property type="molecule type" value="Genomic_DNA"/>
</dbReference>
<accession>A0ABW5Z2K7</accession>